<feature type="domain" description="PepSY" evidence="1">
    <location>
        <begin position="128"/>
        <end position="185"/>
    </location>
</feature>
<gene>
    <name evidence="2" type="ORF">AC625_13785</name>
</gene>
<dbReference type="EMBL" id="LFZW01000001">
    <property type="protein sequence ID" value="KMY50438.1"/>
    <property type="molecule type" value="Genomic_DNA"/>
</dbReference>
<evidence type="ECO:0000313" key="2">
    <source>
        <dbReference type="EMBL" id="KMY50438.1"/>
    </source>
</evidence>
<dbReference type="Pfam" id="PF03413">
    <property type="entry name" value="PepSY"/>
    <property type="match status" value="2"/>
</dbReference>
<dbReference type="AlphaFoldDB" id="A0A0K9GUX6"/>
<comment type="caution">
    <text evidence="2">The sequence shown here is derived from an EMBL/GenBank/DDBJ whole genome shotgun (WGS) entry which is preliminary data.</text>
</comment>
<dbReference type="Proteomes" id="UP000037146">
    <property type="component" value="Unassembled WGS sequence"/>
</dbReference>
<keyword evidence="3" id="KW-1185">Reference proteome</keyword>
<dbReference type="STRING" id="1679170.AC625_13785"/>
<accession>A0A0K9GUX6</accession>
<organism evidence="2 3">
    <name type="scientific">Peribacillus loiseleuriae</name>
    <dbReference type="NCBI Taxonomy" id="1679170"/>
    <lineage>
        <taxon>Bacteria</taxon>
        <taxon>Bacillati</taxon>
        <taxon>Bacillota</taxon>
        <taxon>Bacilli</taxon>
        <taxon>Bacillales</taxon>
        <taxon>Bacillaceae</taxon>
        <taxon>Peribacillus</taxon>
    </lineage>
</organism>
<feature type="domain" description="PepSY" evidence="1">
    <location>
        <begin position="47"/>
        <end position="104"/>
    </location>
</feature>
<sequence>MQLITKLLTGAIVIGGLGASVYALTGNEPTTPQIIEPSQKNVKAQTITEQKANELALKTTKGGIVTNTHLEEDTEGKKYEVIIVKQDKKFEVDIDAQTGNVIEIDQNLLSEGELKVEVNNHQNVSPNISLAHAKELALDQVRGTITEADLQYFNNRLVYNFEISTADHREAEVTVDATDGTVLKVDELK</sequence>
<evidence type="ECO:0000259" key="1">
    <source>
        <dbReference type="Pfam" id="PF03413"/>
    </source>
</evidence>
<dbReference type="Gene3D" id="3.10.450.40">
    <property type="match status" value="2"/>
</dbReference>
<protein>
    <recommendedName>
        <fullName evidence="1">PepSY domain-containing protein</fullName>
    </recommendedName>
</protein>
<name>A0A0K9GUX6_9BACI</name>
<proteinExistence type="predicted"/>
<dbReference type="RefSeq" id="WP_049681791.1">
    <property type="nucleotide sequence ID" value="NZ_LFZW01000001.1"/>
</dbReference>
<dbReference type="InterPro" id="IPR025711">
    <property type="entry name" value="PepSY"/>
</dbReference>
<reference evidence="3" key="1">
    <citation type="submission" date="2015-07" db="EMBL/GenBank/DDBJ databases">
        <title>Genome sequencing project for genomic taxonomy and phylogenomics of Bacillus-like bacteria.</title>
        <authorList>
            <person name="Liu B."/>
            <person name="Wang J."/>
            <person name="Zhu Y."/>
            <person name="Liu G."/>
            <person name="Chen Q."/>
            <person name="Chen Z."/>
            <person name="Lan J."/>
            <person name="Che J."/>
            <person name="Ge C."/>
            <person name="Shi H."/>
            <person name="Pan Z."/>
            <person name="Liu X."/>
        </authorList>
    </citation>
    <scope>NUCLEOTIDE SEQUENCE [LARGE SCALE GENOMIC DNA]</scope>
    <source>
        <strain evidence="3">FJAT-27997</strain>
    </source>
</reference>
<evidence type="ECO:0000313" key="3">
    <source>
        <dbReference type="Proteomes" id="UP000037146"/>
    </source>
</evidence>
<dbReference type="PATRIC" id="fig|1679170.3.peg.3146"/>